<evidence type="ECO:0000256" key="1">
    <source>
        <dbReference type="ARBA" id="ARBA00004141"/>
    </source>
</evidence>
<organism evidence="7 8">
    <name type="scientific">Pristionchus entomophagus</name>
    <dbReference type="NCBI Taxonomy" id="358040"/>
    <lineage>
        <taxon>Eukaryota</taxon>
        <taxon>Metazoa</taxon>
        <taxon>Ecdysozoa</taxon>
        <taxon>Nematoda</taxon>
        <taxon>Chromadorea</taxon>
        <taxon>Rhabditida</taxon>
        <taxon>Rhabditina</taxon>
        <taxon>Diplogasteromorpha</taxon>
        <taxon>Diplogasteroidea</taxon>
        <taxon>Neodiplogasteridae</taxon>
        <taxon>Pristionchus</taxon>
    </lineage>
</organism>
<name>A0AAV5TBJ2_9BILA</name>
<dbReference type="Pfam" id="PF02118">
    <property type="entry name" value="Srg"/>
    <property type="match status" value="1"/>
</dbReference>
<sequence>LFSLLTALRPPLIVLYLVEIWMVLKPGSPFKSSFYSLFVASAVVDLIFVIGTLHEYRLKMFPLVNGMFENYSCQECVRTRMALSFMCPFTQDLLNCFIALNRLTSIWRPVTHSSIWKKLLPFAVGFSHFLSIFVF</sequence>
<evidence type="ECO:0000313" key="8">
    <source>
        <dbReference type="Proteomes" id="UP001432027"/>
    </source>
</evidence>
<keyword evidence="8" id="KW-1185">Reference proteome</keyword>
<proteinExistence type="inferred from homology"/>
<reference evidence="7" key="1">
    <citation type="submission" date="2023-10" db="EMBL/GenBank/DDBJ databases">
        <title>Genome assembly of Pristionchus species.</title>
        <authorList>
            <person name="Yoshida K."/>
            <person name="Sommer R.J."/>
        </authorList>
    </citation>
    <scope>NUCLEOTIDE SEQUENCE</scope>
    <source>
        <strain evidence="7">RS0144</strain>
    </source>
</reference>
<evidence type="ECO:0000256" key="6">
    <source>
        <dbReference type="RuleBase" id="RU280813"/>
    </source>
</evidence>
<keyword evidence="5 6" id="KW-0472">Membrane</keyword>
<dbReference type="PANTHER" id="PTHR31552:SF8">
    <property type="entry name" value="SERPENTINE RECEPTOR CLASS GAMMA"/>
    <property type="match status" value="1"/>
</dbReference>
<protein>
    <recommendedName>
        <fullName evidence="6">Serpentine receptor class gamma</fullName>
    </recommendedName>
</protein>
<comment type="caution">
    <text evidence="6">Lacks conserved residue(s) required for the propagation of feature annotation.</text>
</comment>
<dbReference type="EMBL" id="BTSX01000004">
    <property type="protein sequence ID" value="GMS92922.1"/>
    <property type="molecule type" value="Genomic_DNA"/>
</dbReference>
<evidence type="ECO:0000256" key="5">
    <source>
        <dbReference type="ARBA" id="ARBA00023136"/>
    </source>
</evidence>
<dbReference type="InterPro" id="IPR000609">
    <property type="entry name" value="7TM_GPCR_serpentine_rcpt_Srg"/>
</dbReference>
<dbReference type="GO" id="GO:0016020">
    <property type="term" value="C:membrane"/>
    <property type="evidence" value="ECO:0007669"/>
    <property type="project" value="UniProtKB-SubCell"/>
</dbReference>
<feature type="non-terminal residue" evidence="7">
    <location>
        <position position="135"/>
    </location>
</feature>
<evidence type="ECO:0000256" key="2">
    <source>
        <dbReference type="ARBA" id="ARBA00005692"/>
    </source>
</evidence>
<comment type="subcellular location">
    <subcellularLocation>
        <location evidence="1">Membrane</location>
        <topology evidence="1">Multi-pass membrane protein</topology>
    </subcellularLocation>
</comment>
<dbReference type="PANTHER" id="PTHR31552">
    <property type="entry name" value="SERPENTINE RECEPTOR CLASS GAMMA"/>
    <property type="match status" value="1"/>
</dbReference>
<feature type="transmembrane region" description="Helical" evidence="6">
    <location>
        <begin position="12"/>
        <end position="28"/>
    </location>
</feature>
<keyword evidence="4 6" id="KW-1133">Transmembrane helix</keyword>
<evidence type="ECO:0000256" key="4">
    <source>
        <dbReference type="ARBA" id="ARBA00022989"/>
    </source>
</evidence>
<keyword evidence="3 6" id="KW-0812">Transmembrane</keyword>
<comment type="similarity">
    <text evidence="2 6">Belongs to the nematode receptor-like protein srg family.</text>
</comment>
<feature type="transmembrane region" description="Helical" evidence="6">
    <location>
        <begin position="34"/>
        <end position="53"/>
    </location>
</feature>
<dbReference type="Proteomes" id="UP001432027">
    <property type="component" value="Unassembled WGS sequence"/>
</dbReference>
<evidence type="ECO:0000256" key="3">
    <source>
        <dbReference type="ARBA" id="ARBA00022692"/>
    </source>
</evidence>
<comment type="caution">
    <text evidence="7">The sequence shown here is derived from an EMBL/GenBank/DDBJ whole genome shotgun (WGS) entry which is preliminary data.</text>
</comment>
<dbReference type="AlphaFoldDB" id="A0AAV5TBJ2"/>
<evidence type="ECO:0000313" key="7">
    <source>
        <dbReference type="EMBL" id="GMS92922.1"/>
    </source>
</evidence>
<gene>
    <name evidence="7" type="ORF">PENTCL1PPCAC_15097</name>
</gene>
<feature type="non-terminal residue" evidence="7">
    <location>
        <position position="1"/>
    </location>
</feature>
<dbReference type="GO" id="GO:0007606">
    <property type="term" value="P:sensory perception of chemical stimulus"/>
    <property type="evidence" value="ECO:0007669"/>
    <property type="project" value="UniProtKB-UniRule"/>
</dbReference>
<dbReference type="GO" id="GO:0004888">
    <property type="term" value="F:transmembrane signaling receptor activity"/>
    <property type="evidence" value="ECO:0007669"/>
    <property type="project" value="InterPro"/>
</dbReference>
<accession>A0AAV5TBJ2</accession>